<feature type="compositionally biased region" description="Acidic residues" evidence="1">
    <location>
        <begin position="164"/>
        <end position="189"/>
    </location>
</feature>
<dbReference type="AlphaFoldDB" id="A0AAD6TJU8"/>
<gene>
    <name evidence="2" type="ORF">C8F04DRAFT_1172418</name>
</gene>
<sequence>MVMIEFGDLIEFLCHTPGLKKLSLMDTCMTEGLFQLFTFDPTPSSLLLSLPQLTCFSLARDLTNALDGDAMVLMIESLKEYRSHGSSSFPSISIIEILIHGVRFSGDVEGCLKHLCRRLSGERICALQSWNLLGEDYFEYVNGQRSLQQANCHPSSGSESADERSEDDEEGEEEEDDDDANDESLEEDS</sequence>
<proteinExistence type="predicted"/>
<keyword evidence="3" id="KW-1185">Reference proteome</keyword>
<evidence type="ECO:0000256" key="1">
    <source>
        <dbReference type="SAM" id="MobiDB-lite"/>
    </source>
</evidence>
<protein>
    <submittedName>
        <fullName evidence="2">Uncharacterized protein</fullName>
    </submittedName>
</protein>
<feature type="region of interest" description="Disordered" evidence="1">
    <location>
        <begin position="149"/>
        <end position="189"/>
    </location>
</feature>
<evidence type="ECO:0000313" key="2">
    <source>
        <dbReference type="EMBL" id="KAJ7047956.1"/>
    </source>
</evidence>
<dbReference type="EMBL" id="JARJCM010000001">
    <property type="protein sequence ID" value="KAJ7047956.1"/>
    <property type="molecule type" value="Genomic_DNA"/>
</dbReference>
<dbReference type="Proteomes" id="UP001218188">
    <property type="component" value="Unassembled WGS sequence"/>
</dbReference>
<name>A0AAD6TJU8_9AGAR</name>
<accession>A0AAD6TJU8</accession>
<comment type="caution">
    <text evidence="2">The sequence shown here is derived from an EMBL/GenBank/DDBJ whole genome shotgun (WGS) entry which is preliminary data.</text>
</comment>
<evidence type="ECO:0000313" key="3">
    <source>
        <dbReference type="Proteomes" id="UP001218188"/>
    </source>
</evidence>
<reference evidence="2" key="1">
    <citation type="submission" date="2023-03" db="EMBL/GenBank/DDBJ databases">
        <title>Massive genome expansion in bonnet fungi (Mycena s.s.) driven by repeated elements and novel gene families across ecological guilds.</title>
        <authorList>
            <consortium name="Lawrence Berkeley National Laboratory"/>
            <person name="Harder C.B."/>
            <person name="Miyauchi S."/>
            <person name="Viragh M."/>
            <person name="Kuo A."/>
            <person name="Thoen E."/>
            <person name="Andreopoulos B."/>
            <person name="Lu D."/>
            <person name="Skrede I."/>
            <person name="Drula E."/>
            <person name="Henrissat B."/>
            <person name="Morin E."/>
            <person name="Kohler A."/>
            <person name="Barry K."/>
            <person name="LaButti K."/>
            <person name="Morin E."/>
            <person name="Salamov A."/>
            <person name="Lipzen A."/>
            <person name="Mereny Z."/>
            <person name="Hegedus B."/>
            <person name="Baldrian P."/>
            <person name="Stursova M."/>
            <person name="Weitz H."/>
            <person name="Taylor A."/>
            <person name="Grigoriev I.V."/>
            <person name="Nagy L.G."/>
            <person name="Martin F."/>
            <person name="Kauserud H."/>
        </authorList>
    </citation>
    <scope>NUCLEOTIDE SEQUENCE</scope>
    <source>
        <strain evidence="2">CBHHK200</strain>
    </source>
</reference>
<organism evidence="2 3">
    <name type="scientific">Mycena alexandri</name>
    <dbReference type="NCBI Taxonomy" id="1745969"/>
    <lineage>
        <taxon>Eukaryota</taxon>
        <taxon>Fungi</taxon>
        <taxon>Dikarya</taxon>
        <taxon>Basidiomycota</taxon>
        <taxon>Agaricomycotina</taxon>
        <taxon>Agaricomycetes</taxon>
        <taxon>Agaricomycetidae</taxon>
        <taxon>Agaricales</taxon>
        <taxon>Marasmiineae</taxon>
        <taxon>Mycenaceae</taxon>
        <taxon>Mycena</taxon>
    </lineage>
</organism>